<evidence type="ECO:0000256" key="2">
    <source>
        <dbReference type="ARBA" id="ARBA00022694"/>
    </source>
</evidence>
<comment type="caution">
    <text evidence="4">The sequence shown here is derived from an EMBL/GenBank/DDBJ whole genome shotgun (WGS) entry which is preliminary data.</text>
</comment>
<dbReference type="GO" id="GO:0000379">
    <property type="term" value="P:tRNA-type intron splice site recognition and cleavage"/>
    <property type="evidence" value="ECO:0007669"/>
    <property type="project" value="TreeGrafter"/>
</dbReference>
<sequence>MTGRTLSADELIKYFNGPLTELPQKGGPKDYAPDGSWLQAKRIEHFYKERTNVLSEERVKKKGHLARGEWKKDIGMVEIVGKMAKFWQTTGHVEKGKFLLYPEEALALVDKGDIEVYCSGLPMSVQECYATLLGDNNVPVEHYQVYIYLSRLGYVIFRHRPVEKLSAYEHKLGLTKLPHERGGKKKRKAKLEERRSKIAKMDSVETVLAENLDTAAGNSKLSEDRRTECLNDDNKMTSSDREPGQFSGCADFINGEGPSVTLGHSDFAAILFPSLVPGSVCKLQRPKKEYLPKGVSLQRETYVLESPRYTPAPKSSIQDELEFSYPANVSTVRVKARNWTEYKEQLRKRSEGDLLMDSPVGHLWKGKVTPLIKPSEAYSTASLLERMKIIQNINFSDDIDSYNQSVTSNVKLTYDVYKSTGQFSKTSPGLPVFRLCIKRHEEPSVTIADMIEASRLSPDGVPVQWAVVENGDVTFFSFHGVDIPTDTSLD</sequence>
<dbReference type="Pfam" id="PF12928">
    <property type="entry name" value="tRNA_int_end_N2"/>
    <property type="match status" value="1"/>
</dbReference>
<protein>
    <recommendedName>
        <fullName evidence="3">tRNA-splicing endonuclease subunit Sen54 N-terminal domain-containing protein</fullName>
    </recommendedName>
</protein>
<dbReference type="AlphaFoldDB" id="A0AAD9K7Z0"/>
<gene>
    <name evidence="4" type="ORF">LSH36_46g03039</name>
</gene>
<feature type="domain" description="tRNA-splicing endonuclease subunit Sen54 N-terminal" evidence="3">
    <location>
        <begin position="52"/>
        <end position="117"/>
    </location>
</feature>
<evidence type="ECO:0000259" key="3">
    <source>
        <dbReference type="Pfam" id="PF12928"/>
    </source>
</evidence>
<comment type="similarity">
    <text evidence="1">Belongs to the SEN54 family.</text>
</comment>
<dbReference type="InterPro" id="IPR024336">
    <property type="entry name" value="tRNA_splic_suSen54_N"/>
</dbReference>
<dbReference type="InterPro" id="IPR024337">
    <property type="entry name" value="tRNA_splic_suSen54"/>
</dbReference>
<accession>A0AAD9K7Z0</accession>
<proteinExistence type="inferred from homology"/>
<dbReference type="GO" id="GO:0000214">
    <property type="term" value="C:tRNA-intron endonuclease complex"/>
    <property type="evidence" value="ECO:0007669"/>
    <property type="project" value="TreeGrafter"/>
</dbReference>
<keyword evidence="2" id="KW-0819">tRNA processing</keyword>
<evidence type="ECO:0000256" key="1">
    <source>
        <dbReference type="ARBA" id="ARBA00005736"/>
    </source>
</evidence>
<name>A0AAD9K7Z0_9ANNE</name>
<dbReference type="PANTHER" id="PTHR21027:SF1">
    <property type="entry name" value="TRNA-SPLICING ENDONUCLEASE SUBUNIT SEN54"/>
    <property type="match status" value="1"/>
</dbReference>
<dbReference type="EMBL" id="JAODUP010000046">
    <property type="protein sequence ID" value="KAK2165703.1"/>
    <property type="molecule type" value="Genomic_DNA"/>
</dbReference>
<evidence type="ECO:0000313" key="4">
    <source>
        <dbReference type="EMBL" id="KAK2165703.1"/>
    </source>
</evidence>
<evidence type="ECO:0000313" key="5">
    <source>
        <dbReference type="Proteomes" id="UP001208570"/>
    </source>
</evidence>
<reference evidence="4" key="1">
    <citation type="journal article" date="2023" name="Mol. Biol. Evol.">
        <title>Third-Generation Sequencing Reveals the Adaptive Role of the Epigenome in Three Deep-Sea Polychaetes.</title>
        <authorList>
            <person name="Perez M."/>
            <person name="Aroh O."/>
            <person name="Sun Y."/>
            <person name="Lan Y."/>
            <person name="Juniper S.K."/>
            <person name="Young C.R."/>
            <person name="Angers B."/>
            <person name="Qian P.Y."/>
        </authorList>
    </citation>
    <scope>NUCLEOTIDE SEQUENCE</scope>
    <source>
        <strain evidence="4">P08H-3</strain>
    </source>
</reference>
<dbReference type="PANTHER" id="PTHR21027">
    <property type="entry name" value="TRNA-SPLICING ENDONUCLEASE SUBUNIT SEN54"/>
    <property type="match status" value="1"/>
</dbReference>
<keyword evidence="5" id="KW-1185">Reference proteome</keyword>
<dbReference type="Proteomes" id="UP001208570">
    <property type="component" value="Unassembled WGS sequence"/>
</dbReference>
<organism evidence="4 5">
    <name type="scientific">Paralvinella palmiformis</name>
    <dbReference type="NCBI Taxonomy" id="53620"/>
    <lineage>
        <taxon>Eukaryota</taxon>
        <taxon>Metazoa</taxon>
        <taxon>Spiralia</taxon>
        <taxon>Lophotrochozoa</taxon>
        <taxon>Annelida</taxon>
        <taxon>Polychaeta</taxon>
        <taxon>Sedentaria</taxon>
        <taxon>Canalipalpata</taxon>
        <taxon>Terebellida</taxon>
        <taxon>Terebelliformia</taxon>
        <taxon>Alvinellidae</taxon>
        <taxon>Paralvinella</taxon>
    </lineage>
</organism>